<dbReference type="Proteomes" id="UP000183832">
    <property type="component" value="Unassembled WGS sequence"/>
</dbReference>
<gene>
    <name evidence="1" type="ORF">CLUMA_CG001204</name>
</gene>
<name>A0A1J1HIL9_9DIPT</name>
<keyword evidence="2" id="KW-1185">Reference proteome</keyword>
<evidence type="ECO:0000313" key="2">
    <source>
        <dbReference type="Proteomes" id="UP000183832"/>
    </source>
</evidence>
<organism evidence="1 2">
    <name type="scientific">Clunio marinus</name>
    <dbReference type="NCBI Taxonomy" id="568069"/>
    <lineage>
        <taxon>Eukaryota</taxon>
        <taxon>Metazoa</taxon>
        <taxon>Ecdysozoa</taxon>
        <taxon>Arthropoda</taxon>
        <taxon>Hexapoda</taxon>
        <taxon>Insecta</taxon>
        <taxon>Pterygota</taxon>
        <taxon>Neoptera</taxon>
        <taxon>Endopterygota</taxon>
        <taxon>Diptera</taxon>
        <taxon>Nematocera</taxon>
        <taxon>Chironomoidea</taxon>
        <taxon>Chironomidae</taxon>
        <taxon>Clunio</taxon>
    </lineage>
</organism>
<dbReference type="AlphaFoldDB" id="A0A1J1HIL9"/>
<protein>
    <submittedName>
        <fullName evidence="1">CLUMA_CG001204, isoform A</fullName>
    </submittedName>
</protein>
<proteinExistence type="predicted"/>
<dbReference type="EMBL" id="CVRI01000004">
    <property type="protein sequence ID" value="CRK87402.1"/>
    <property type="molecule type" value="Genomic_DNA"/>
</dbReference>
<sequence>MERSHGANLFEDHPIKYARLATVSFAKVCGSNKMYAAAKKELDKAVSYLSLLLCCSLNL</sequence>
<evidence type="ECO:0000313" key="1">
    <source>
        <dbReference type="EMBL" id="CRK87402.1"/>
    </source>
</evidence>
<reference evidence="1 2" key="1">
    <citation type="submission" date="2015-04" db="EMBL/GenBank/DDBJ databases">
        <authorList>
            <person name="Syromyatnikov M.Y."/>
            <person name="Popov V.N."/>
        </authorList>
    </citation>
    <scope>NUCLEOTIDE SEQUENCE [LARGE SCALE GENOMIC DNA]</scope>
</reference>
<accession>A0A1J1HIL9</accession>